<feature type="compositionally biased region" description="Basic and acidic residues" evidence="6">
    <location>
        <begin position="22"/>
        <end position="40"/>
    </location>
</feature>
<dbReference type="InterPro" id="IPR036249">
    <property type="entry name" value="Thioredoxin-like_sf"/>
</dbReference>
<dbReference type="GO" id="GO:0016491">
    <property type="term" value="F:oxidoreductase activity"/>
    <property type="evidence" value="ECO:0007669"/>
    <property type="project" value="UniProtKB-KW"/>
</dbReference>
<keyword evidence="2" id="KW-0732">Signal</keyword>
<evidence type="ECO:0000256" key="7">
    <source>
        <dbReference type="SAM" id="Phobius"/>
    </source>
</evidence>
<keyword evidence="4" id="KW-1015">Disulfide bond</keyword>
<comment type="caution">
    <text evidence="9">The sequence shown here is derived from an EMBL/GenBank/DDBJ whole genome shotgun (WGS) entry which is preliminary data.</text>
</comment>
<name>A0A641ANA7_9ACTN</name>
<evidence type="ECO:0000256" key="6">
    <source>
        <dbReference type="SAM" id="MobiDB-lite"/>
    </source>
</evidence>
<protein>
    <submittedName>
        <fullName evidence="9">Thioredoxin domain-containing protein</fullName>
    </submittedName>
</protein>
<sequence length="276" mass="28703">MLGEPVGHRGRQSSGAAVSNDRQQRAARAEQMRRDREKADRRQRNVITVAIVAVVAVLIGVGSYAVTSASGGKSSPVVQPANATKDHGIVYDAAAAGATPPAGAKPVTVEIYEDFQCPVCKSFEAATGDFLDAQVASGAVTIAYKPFSFLDDNGGSPNRYSHRATNAALCVLADGGASAYKKMHDALYANQPEERTDGPEDDELIDRAKQIGVTGIDSCIRDEKYEGWIDEARAAGEKAGVDQTPTVVVDGKAVSNSAGGAPGVEDLQAAIAAAQA</sequence>
<feature type="transmembrane region" description="Helical" evidence="7">
    <location>
        <begin position="46"/>
        <end position="66"/>
    </location>
</feature>
<evidence type="ECO:0000256" key="2">
    <source>
        <dbReference type="ARBA" id="ARBA00022729"/>
    </source>
</evidence>
<dbReference type="AlphaFoldDB" id="A0A641ANA7"/>
<dbReference type="Gene3D" id="3.40.30.10">
    <property type="entry name" value="Glutaredoxin"/>
    <property type="match status" value="1"/>
</dbReference>
<feature type="region of interest" description="Disordered" evidence="6">
    <location>
        <begin position="1"/>
        <end position="40"/>
    </location>
</feature>
<evidence type="ECO:0000313" key="9">
    <source>
        <dbReference type="EMBL" id="KAA1376129.1"/>
    </source>
</evidence>
<dbReference type="SUPFAM" id="SSF52833">
    <property type="entry name" value="Thioredoxin-like"/>
    <property type="match status" value="1"/>
</dbReference>
<evidence type="ECO:0000259" key="8">
    <source>
        <dbReference type="Pfam" id="PF13462"/>
    </source>
</evidence>
<keyword evidence="3" id="KW-0560">Oxidoreductase</keyword>
<reference evidence="9" key="1">
    <citation type="submission" date="2019-09" db="EMBL/GenBank/DDBJ databases">
        <authorList>
            <person name="Li J."/>
        </authorList>
    </citation>
    <scope>NUCLEOTIDE SEQUENCE [LARGE SCALE GENOMIC DNA]</scope>
    <source>
        <strain evidence="9">NRBC 14897</strain>
    </source>
</reference>
<evidence type="ECO:0000313" key="10">
    <source>
        <dbReference type="Proteomes" id="UP001515100"/>
    </source>
</evidence>
<keyword evidence="7" id="KW-1133">Transmembrane helix</keyword>
<keyword evidence="7" id="KW-0812">Transmembrane</keyword>
<keyword evidence="5" id="KW-0676">Redox-active center</keyword>
<dbReference type="EMBL" id="SDPP02000003">
    <property type="protein sequence ID" value="KAA1376129.1"/>
    <property type="molecule type" value="Genomic_DNA"/>
</dbReference>
<dbReference type="PANTHER" id="PTHR13887:SF14">
    <property type="entry name" value="DISULFIDE BOND FORMATION PROTEIN D"/>
    <property type="match status" value="1"/>
</dbReference>
<evidence type="ECO:0000256" key="1">
    <source>
        <dbReference type="ARBA" id="ARBA00005791"/>
    </source>
</evidence>
<dbReference type="Pfam" id="PF13462">
    <property type="entry name" value="Thioredoxin_4"/>
    <property type="match status" value="1"/>
</dbReference>
<keyword evidence="10" id="KW-1185">Reference proteome</keyword>
<organism evidence="9 10">
    <name type="scientific">Aeromicrobium fastidiosum</name>
    <dbReference type="NCBI Taxonomy" id="52699"/>
    <lineage>
        <taxon>Bacteria</taxon>
        <taxon>Bacillati</taxon>
        <taxon>Actinomycetota</taxon>
        <taxon>Actinomycetes</taxon>
        <taxon>Propionibacteriales</taxon>
        <taxon>Nocardioidaceae</taxon>
        <taxon>Aeromicrobium</taxon>
    </lineage>
</organism>
<feature type="domain" description="Thioredoxin-like fold" evidence="8">
    <location>
        <begin position="106"/>
        <end position="271"/>
    </location>
</feature>
<comment type="similarity">
    <text evidence="1">Belongs to the thioredoxin family. DsbA subfamily.</text>
</comment>
<dbReference type="InterPro" id="IPR012336">
    <property type="entry name" value="Thioredoxin-like_fold"/>
</dbReference>
<dbReference type="OrthoDB" id="117402at2"/>
<gene>
    <name evidence="9" type="ORF">ESP62_011840</name>
</gene>
<evidence type="ECO:0000256" key="5">
    <source>
        <dbReference type="ARBA" id="ARBA00023284"/>
    </source>
</evidence>
<dbReference type="PANTHER" id="PTHR13887">
    <property type="entry name" value="GLUTATHIONE S-TRANSFERASE KAPPA"/>
    <property type="match status" value="1"/>
</dbReference>
<dbReference type="Proteomes" id="UP001515100">
    <property type="component" value="Unassembled WGS sequence"/>
</dbReference>
<proteinExistence type="inferred from homology"/>
<accession>A0A641ANA7</accession>
<evidence type="ECO:0000256" key="3">
    <source>
        <dbReference type="ARBA" id="ARBA00023002"/>
    </source>
</evidence>
<dbReference type="CDD" id="cd02972">
    <property type="entry name" value="DsbA_family"/>
    <property type="match status" value="1"/>
</dbReference>
<keyword evidence="7" id="KW-0472">Membrane</keyword>
<evidence type="ECO:0000256" key="4">
    <source>
        <dbReference type="ARBA" id="ARBA00023157"/>
    </source>
</evidence>